<protein>
    <submittedName>
        <fullName evidence="4">FecR family protein</fullName>
    </submittedName>
</protein>
<dbReference type="Pfam" id="PF04773">
    <property type="entry name" value="FecR"/>
    <property type="match status" value="1"/>
</dbReference>
<dbReference type="Proteomes" id="UP000594688">
    <property type="component" value="Chromosome"/>
</dbReference>
<sequence>MDQAIRDTAQNWFLRISEGKLTERDLFDFKAWRDADQRHHKAYEEIRCLWNEVDELKFAFAPTDRELIHSRKHPPLAGKSDSPERLDVRNPGFRHRSRVWSGLIAACLALFILYTSDFASILRADFRTSVGEQKKVTLPDGSIALLNTETAISTNFANNRRQITLLGGEALFEVAKDPARPFSVKAGDGVATAIGTAFTVSDLDETVFVRVIEGTVKVSGPDHNDTGSLEKSRHAVTLTAGQQVRYGAGELPGGVTPAIADSDIAWTKGFIVIKGEPMDQAISKIDRYRPGKIFIAADASELQPITARLSIEMLDVGLEALVSTHGLTVTRLTDYVLIIH</sequence>
<accession>A0A7T0BWD1</accession>
<evidence type="ECO:0000313" key="5">
    <source>
        <dbReference type="Proteomes" id="UP000594688"/>
    </source>
</evidence>
<dbReference type="InterPro" id="IPR012373">
    <property type="entry name" value="Ferrdict_sens_TM"/>
</dbReference>
<feature type="domain" description="FecR N-terminal" evidence="3">
    <location>
        <begin position="8"/>
        <end position="47"/>
    </location>
</feature>
<dbReference type="EMBL" id="CP048685">
    <property type="protein sequence ID" value="QPJ62076.1"/>
    <property type="molecule type" value="Genomic_DNA"/>
</dbReference>
<organism evidence="4 5">
    <name type="scientific">Candidatus Nitronauta litoralis</name>
    <dbReference type="NCBI Taxonomy" id="2705533"/>
    <lineage>
        <taxon>Bacteria</taxon>
        <taxon>Pseudomonadati</taxon>
        <taxon>Nitrospinota/Tectimicrobiota group</taxon>
        <taxon>Nitrospinota</taxon>
        <taxon>Nitrospinia</taxon>
        <taxon>Nitrospinales</taxon>
        <taxon>Nitrospinaceae</taxon>
        <taxon>Candidatus Nitronauta</taxon>
    </lineage>
</organism>
<gene>
    <name evidence="4" type="ORF">G3M70_09420</name>
</gene>
<name>A0A7T0BWD1_9BACT</name>
<keyword evidence="1" id="KW-0472">Membrane</keyword>
<dbReference type="InterPro" id="IPR032623">
    <property type="entry name" value="FecR_N"/>
</dbReference>
<evidence type="ECO:0000313" key="4">
    <source>
        <dbReference type="EMBL" id="QPJ62076.1"/>
    </source>
</evidence>
<proteinExistence type="predicted"/>
<dbReference type="InterPro" id="IPR006860">
    <property type="entry name" value="FecR"/>
</dbReference>
<dbReference type="AlphaFoldDB" id="A0A7T0BWD1"/>
<evidence type="ECO:0000259" key="3">
    <source>
        <dbReference type="Pfam" id="PF16220"/>
    </source>
</evidence>
<dbReference type="KEGG" id="nli:G3M70_09420"/>
<dbReference type="GO" id="GO:0016989">
    <property type="term" value="F:sigma factor antagonist activity"/>
    <property type="evidence" value="ECO:0007669"/>
    <property type="project" value="TreeGrafter"/>
</dbReference>
<dbReference type="PIRSF" id="PIRSF018266">
    <property type="entry name" value="FecR"/>
    <property type="match status" value="1"/>
</dbReference>
<keyword evidence="1" id="KW-0812">Transmembrane</keyword>
<evidence type="ECO:0000259" key="2">
    <source>
        <dbReference type="Pfam" id="PF04773"/>
    </source>
</evidence>
<dbReference type="Gene3D" id="2.60.120.1440">
    <property type="match status" value="1"/>
</dbReference>
<reference evidence="4 5" key="1">
    <citation type="submission" date="2020-02" db="EMBL/GenBank/DDBJ databases">
        <title>Genomic and physiological characterization of two novel Nitrospinaceae genera.</title>
        <authorList>
            <person name="Mueller A.J."/>
            <person name="Jung M.-Y."/>
            <person name="Strachan C.R."/>
            <person name="Herbold C.W."/>
            <person name="Kirkegaard R.H."/>
            <person name="Daims H."/>
        </authorList>
    </citation>
    <scope>NUCLEOTIDE SEQUENCE [LARGE SCALE GENOMIC DNA]</scope>
    <source>
        <strain evidence="4">EB</strain>
    </source>
</reference>
<evidence type="ECO:0000256" key="1">
    <source>
        <dbReference type="SAM" id="Phobius"/>
    </source>
</evidence>
<dbReference type="Pfam" id="PF16220">
    <property type="entry name" value="DUF4880"/>
    <property type="match status" value="1"/>
</dbReference>
<keyword evidence="1" id="KW-1133">Transmembrane helix</keyword>
<dbReference type="PANTHER" id="PTHR30273:SF2">
    <property type="entry name" value="PROTEIN FECR"/>
    <property type="match status" value="1"/>
</dbReference>
<feature type="transmembrane region" description="Helical" evidence="1">
    <location>
        <begin position="99"/>
        <end position="116"/>
    </location>
</feature>
<dbReference type="PANTHER" id="PTHR30273">
    <property type="entry name" value="PERIPLASMIC SIGNAL SENSOR AND SIGMA FACTOR ACTIVATOR FECR-RELATED"/>
    <property type="match status" value="1"/>
</dbReference>
<feature type="domain" description="FecR protein" evidence="2">
    <location>
        <begin position="125"/>
        <end position="217"/>
    </location>
</feature>